<protein>
    <submittedName>
        <fullName evidence="2">Uncharacterized protein</fullName>
    </submittedName>
</protein>
<dbReference type="Proteomes" id="UP000299102">
    <property type="component" value="Unassembled WGS sequence"/>
</dbReference>
<organism evidence="2 3">
    <name type="scientific">Eumeta variegata</name>
    <name type="common">Bagworm moth</name>
    <name type="synonym">Eumeta japonica</name>
    <dbReference type="NCBI Taxonomy" id="151549"/>
    <lineage>
        <taxon>Eukaryota</taxon>
        <taxon>Metazoa</taxon>
        <taxon>Ecdysozoa</taxon>
        <taxon>Arthropoda</taxon>
        <taxon>Hexapoda</taxon>
        <taxon>Insecta</taxon>
        <taxon>Pterygota</taxon>
        <taxon>Neoptera</taxon>
        <taxon>Endopterygota</taxon>
        <taxon>Lepidoptera</taxon>
        <taxon>Glossata</taxon>
        <taxon>Ditrysia</taxon>
        <taxon>Tineoidea</taxon>
        <taxon>Psychidae</taxon>
        <taxon>Oiketicinae</taxon>
        <taxon>Eumeta</taxon>
    </lineage>
</organism>
<sequence>MHWRGGVLIEREGMRERKERGRKKSSVAQQNPYLLQARRKELRSNKNSTLLVIFNTGWNLTSFSILLWGHVADIHRIFGLQKQGVYTRELQTRISCVFEKINLECYHRMETSAGMFNYKATHVMSEHSAGSLPLPIDICNPRKVTSVLLPTSWIGMRYLEEGKRSDGERRGVIDEEWVMIIDKDRQVTCIQERMQKPLQFVTIEMAVS</sequence>
<feature type="transmembrane region" description="Helical" evidence="1">
    <location>
        <begin position="48"/>
        <end position="68"/>
    </location>
</feature>
<name>A0A4C1XYZ8_EUMVA</name>
<accession>A0A4C1XYZ8</accession>
<keyword evidence="3" id="KW-1185">Reference proteome</keyword>
<comment type="caution">
    <text evidence="2">The sequence shown here is derived from an EMBL/GenBank/DDBJ whole genome shotgun (WGS) entry which is preliminary data.</text>
</comment>
<keyword evidence="1" id="KW-1133">Transmembrane helix</keyword>
<dbReference type="EMBL" id="BGZK01000991">
    <property type="protein sequence ID" value="GBP67782.1"/>
    <property type="molecule type" value="Genomic_DNA"/>
</dbReference>
<keyword evidence="1" id="KW-0812">Transmembrane</keyword>
<evidence type="ECO:0000313" key="2">
    <source>
        <dbReference type="EMBL" id="GBP67782.1"/>
    </source>
</evidence>
<keyword evidence="1" id="KW-0472">Membrane</keyword>
<gene>
    <name evidence="2" type="ORF">EVAR_22184_1</name>
</gene>
<evidence type="ECO:0000256" key="1">
    <source>
        <dbReference type="SAM" id="Phobius"/>
    </source>
</evidence>
<evidence type="ECO:0000313" key="3">
    <source>
        <dbReference type="Proteomes" id="UP000299102"/>
    </source>
</evidence>
<reference evidence="2 3" key="1">
    <citation type="journal article" date="2019" name="Commun. Biol.">
        <title>The bagworm genome reveals a unique fibroin gene that provides high tensile strength.</title>
        <authorList>
            <person name="Kono N."/>
            <person name="Nakamura H."/>
            <person name="Ohtoshi R."/>
            <person name="Tomita M."/>
            <person name="Numata K."/>
            <person name="Arakawa K."/>
        </authorList>
    </citation>
    <scope>NUCLEOTIDE SEQUENCE [LARGE SCALE GENOMIC DNA]</scope>
</reference>
<proteinExistence type="predicted"/>
<dbReference type="AlphaFoldDB" id="A0A4C1XYZ8"/>